<keyword evidence="1" id="KW-0472">Membrane</keyword>
<evidence type="ECO:0000313" key="2">
    <source>
        <dbReference type="EMBL" id="OQD52595.1"/>
    </source>
</evidence>
<keyword evidence="1" id="KW-0812">Transmembrane</keyword>
<feature type="transmembrane region" description="Helical" evidence="1">
    <location>
        <begin position="28"/>
        <end position="58"/>
    </location>
</feature>
<dbReference type="Proteomes" id="UP000184286">
    <property type="component" value="Unassembled WGS sequence"/>
</dbReference>
<accession>A0A1V6MJM8</accession>
<dbReference type="EMBL" id="MPOH02000019">
    <property type="protein sequence ID" value="OQD52595.1"/>
    <property type="molecule type" value="Genomic_DNA"/>
</dbReference>
<sequence length="71" mass="7230">MAGVIEMTARRSSLSLLLTRLHDRSPGLAVGLLGGVLAAGLGLGSFAVPVMVLWISLLSSAGGRASQKPLM</sequence>
<dbReference type="RefSeq" id="WP_211363003.1">
    <property type="nucleotide sequence ID" value="NZ_MPOH02000019.1"/>
</dbReference>
<evidence type="ECO:0000256" key="1">
    <source>
        <dbReference type="SAM" id="Phobius"/>
    </source>
</evidence>
<protein>
    <submittedName>
        <fullName evidence="2">Uncharacterized protein</fullName>
    </submittedName>
</protein>
<reference evidence="2 3" key="2">
    <citation type="submission" date="2017-02" db="EMBL/GenBank/DDBJ databases">
        <title>Draft genome sequence of Streptomyces phaeoluteigriseus type strain DSM41896.</title>
        <authorList>
            <person name="Salih T.S."/>
            <person name="Algora Gallardo L."/>
            <person name="Melo Santos T."/>
            <person name="Filgueira Martinez S."/>
            <person name="Herron P.R."/>
        </authorList>
    </citation>
    <scope>NUCLEOTIDE SEQUENCE [LARGE SCALE GENOMIC DNA]</scope>
    <source>
        <strain evidence="2 3">DSM 41896</strain>
    </source>
</reference>
<reference evidence="3" key="1">
    <citation type="submission" date="2016-11" db="EMBL/GenBank/DDBJ databases">
        <authorList>
            <person name="Schniete J.K."/>
            <person name="Salih T."/>
            <person name="Algora Gallardo L."/>
            <person name="Martinez Fernandez S."/>
            <person name="Herron P.R."/>
        </authorList>
    </citation>
    <scope>NUCLEOTIDE SEQUENCE [LARGE SCALE GENOMIC DNA]</scope>
    <source>
        <strain evidence="3">DSM 41896</strain>
    </source>
</reference>
<proteinExistence type="predicted"/>
<evidence type="ECO:0000313" key="3">
    <source>
        <dbReference type="Proteomes" id="UP000184286"/>
    </source>
</evidence>
<gene>
    <name evidence="2" type="ORF">BM536_031060</name>
</gene>
<comment type="caution">
    <text evidence="2">The sequence shown here is derived from an EMBL/GenBank/DDBJ whole genome shotgun (WGS) entry which is preliminary data.</text>
</comment>
<name>A0A1V6MJM8_9ACTN</name>
<organism evidence="2 3">
    <name type="scientific">Streptomyces phaeoluteigriseus</name>
    <dbReference type="NCBI Taxonomy" id="114686"/>
    <lineage>
        <taxon>Bacteria</taxon>
        <taxon>Bacillati</taxon>
        <taxon>Actinomycetota</taxon>
        <taxon>Actinomycetes</taxon>
        <taxon>Kitasatosporales</taxon>
        <taxon>Streptomycetaceae</taxon>
        <taxon>Streptomyces</taxon>
        <taxon>Streptomyces aurantiacus group</taxon>
    </lineage>
</organism>
<dbReference type="AlphaFoldDB" id="A0A1V6MJM8"/>
<dbReference type="STRING" id="114686.BM536_031060"/>
<keyword evidence="1" id="KW-1133">Transmembrane helix</keyword>